<dbReference type="EMBL" id="LGSZ01000011">
    <property type="protein sequence ID" value="KPH82768.1"/>
    <property type="molecule type" value="Genomic_DNA"/>
</dbReference>
<organism evidence="3 4">
    <name type="scientific">Bosea vaviloviae</name>
    <dbReference type="NCBI Taxonomy" id="1526658"/>
    <lineage>
        <taxon>Bacteria</taxon>
        <taxon>Pseudomonadati</taxon>
        <taxon>Pseudomonadota</taxon>
        <taxon>Alphaproteobacteria</taxon>
        <taxon>Hyphomicrobiales</taxon>
        <taxon>Boseaceae</taxon>
        <taxon>Bosea</taxon>
    </lineage>
</organism>
<sequence length="96" mass="10361">MKARALLWTLASLLVLAGCGESDEDRQATPPVRTGVAAPDGSPRTVNWFLDNPAALASEWDRCRNDPGGVGTNPECINASEARRRQTAREVQDALK</sequence>
<proteinExistence type="predicted"/>
<evidence type="ECO:0000256" key="2">
    <source>
        <dbReference type="SAM" id="SignalP"/>
    </source>
</evidence>
<feature type="region of interest" description="Disordered" evidence="1">
    <location>
        <begin position="22"/>
        <end position="41"/>
    </location>
</feature>
<dbReference type="AlphaFoldDB" id="A0A0N1F7W2"/>
<evidence type="ECO:0000256" key="1">
    <source>
        <dbReference type="SAM" id="MobiDB-lite"/>
    </source>
</evidence>
<feature type="compositionally biased region" description="Basic and acidic residues" evidence="1">
    <location>
        <begin position="81"/>
        <end position="96"/>
    </location>
</feature>
<feature type="region of interest" description="Disordered" evidence="1">
    <location>
        <begin position="67"/>
        <end position="96"/>
    </location>
</feature>
<evidence type="ECO:0008006" key="5">
    <source>
        <dbReference type="Google" id="ProtNLM"/>
    </source>
</evidence>
<evidence type="ECO:0000313" key="4">
    <source>
        <dbReference type="Proteomes" id="UP000037822"/>
    </source>
</evidence>
<keyword evidence="4" id="KW-1185">Reference proteome</keyword>
<keyword evidence="2" id="KW-0732">Signal</keyword>
<dbReference type="NCBIfam" id="NF033894">
    <property type="entry name" value="Eex_IncN"/>
    <property type="match status" value="1"/>
</dbReference>
<evidence type="ECO:0000313" key="3">
    <source>
        <dbReference type="EMBL" id="KPH82768.1"/>
    </source>
</evidence>
<accession>A0A0N1F7W2</accession>
<dbReference type="OrthoDB" id="7306558at2"/>
<name>A0A0N1F7W2_9HYPH</name>
<dbReference type="Proteomes" id="UP000037822">
    <property type="component" value="Unassembled WGS sequence"/>
</dbReference>
<dbReference type="RefSeq" id="WP_156330054.1">
    <property type="nucleotide sequence ID" value="NZ_LGSZ01000011.1"/>
</dbReference>
<gene>
    <name evidence="3" type="ORF">AE618_02070</name>
</gene>
<protein>
    <recommendedName>
        <fullName evidence="5">EexN family lipoprotein</fullName>
    </recommendedName>
</protein>
<dbReference type="PROSITE" id="PS51257">
    <property type="entry name" value="PROKAR_LIPOPROTEIN"/>
    <property type="match status" value="1"/>
</dbReference>
<reference evidence="3 4" key="1">
    <citation type="submission" date="2015-07" db="EMBL/GenBank/DDBJ databases">
        <title>Whole genome sequencing of Bosea vaviloviae isolated from cave pool.</title>
        <authorList>
            <person name="Tan N.E.H."/>
            <person name="Lee Y.P."/>
            <person name="Gan H.M."/>
            <person name="Barton H."/>
            <person name="Savka M.A."/>
        </authorList>
    </citation>
    <scope>NUCLEOTIDE SEQUENCE [LARGE SCALE GENOMIC DNA]</scope>
    <source>
        <strain evidence="3 4">SD260</strain>
    </source>
</reference>
<feature type="chain" id="PRO_5005870960" description="EexN family lipoprotein" evidence="2">
    <location>
        <begin position="18"/>
        <end position="96"/>
    </location>
</feature>
<comment type="caution">
    <text evidence="3">The sequence shown here is derived from an EMBL/GenBank/DDBJ whole genome shotgun (WGS) entry which is preliminary data.</text>
</comment>
<feature type="signal peptide" evidence="2">
    <location>
        <begin position="1"/>
        <end position="17"/>
    </location>
</feature>
<dbReference type="PATRIC" id="fig|1526658.3.peg.5491"/>
<dbReference type="InterPro" id="IPR047937">
    <property type="entry name" value="Eex_IncN-like"/>
</dbReference>